<dbReference type="GO" id="GO:0016746">
    <property type="term" value="F:acyltransferase activity"/>
    <property type="evidence" value="ECO:0007669"/>
    <property type="project" value="UniProtKB-KW"/>
</dbReference>
<evidence type="ECO:0000313" key="4">
    <source>
        <dbReference type="Proteomes" id="UP000700908"/>
    </source>
</evidence>
<dbReference type="RefSeq" id="WP_222198697.1">
    <property type="nucleotide sequence ID" value="NZ_JAIMFO010000004.1"/>
</dbReference>
<feature type="transmembrane region" description="Helical" evidence="1">
    <location>
        <begin position="30"/>
        <end position="48"/>
    </location>
</feature>
<dbReference type="PANTHER" id="PTHR37312">
    <property type="entry name" value="MEMBRANE-BOUND ACYLTRANSFERASE YKRP-RELATED"/>
    <property type="match status" value="1"/>
</dbReference>
<keyword evidence="4" id="KW-1185">Reference proteome</keyword>
<keyword evidence="1" id="KW-0812">Transmembrane</keyword>
<keyword evidence="3" id="KW-0012">Acyltransferase</keyword>
<keyword evidence="1" id="KW-1133">Transmembrane helix</keyword>
<feature type="transmembrane region" description="Helical" evidence="1">
    <location>
        <begin position="90"/>
        <end position="111"/>
    </location>
</feature>
<feature type="transmembrane region" description="Helical" evidence="1">
    <location>
        <begin position="190"/>
        <end position="211"/>
    </location>
</feature>
<evidence type="ECO:0000313" key="3">
    <source>
        <dbReference type="EMBL" id="MBY4796987.1"/>
    </source>
</evidence>
<comment type="caution">
    <text evidence="3">The sequence shown here is derived from an EMBL/GenBank/DDBJ whole genome shotgun (WGS) entry which is preliminary data.</text>
</comment>
<feature type="domain" description="Acyltransferase 3" evidence="2">
    <location>
        <begin position="26"/>
        <end position="338"/>
    </location>
</feature>
<feature type="transmembrane region" description="Helical" evidence="1">
    <location>
        <begin position="60"/>
        <end position="78"/>
    </location>
</feature>
<name>A0ABS7MIA8_9ACTN</name>
<dbReference type="Pfam" id="PF01757">
    <property type="entry name" value="Acyl_transf_3"/>
    <property type="match status" value="1"/>
</dbReference>
<organism evidence="3 4">
    <name type="scientific">Collinsella ureilytica</name>
    <dbReference type="NCBI Taxonomy" id="2869515"/>
    <lineage>
        <taxon>Bacteria</taxon>
        <taxon>Bacillati</taxon>
        <taxon>Actinomycetota</taxon>
        <taxon>Coriobacteriia</taxon>
        <taxon>Coriobacteriales</taxon>
        <taxon>Coriobacteriaceae</taxon>
        <taxon>Collinsella</taxon>
    </lineage>
</organism>
<accession>A0ABS7MIA8</accession>
<dbReference type="PANTHER" id="PTHR37312:SF1">
    <property type="entry name" value="MEMBRANE-BOUND ACYLTRANSFERASE YKRP-RELATED"/>
    <property type="match status" value="1"/>
</dbReference>
<dbReference type="InterPro" id="IPR052734">
    <property type="entry name" value="Nod_factor_acetyltransferase"/>
</dbReference>
<keyword evidence="3" id="KW-0808">Transferase</keyword>
<feature type="transmembrane region" description="Helical" evidence="1">
    <location>
        <begin position="143"/>
        <end position="161"/>
    </location>
</feature>
<evidence type="ECO:0000259" key="2">
    <source>
        <dbReference type="Pfam" id="PF01757"/>
    </source>
</evidence>
<dbReference type="InterPro" id="IPR002656">
    <property type="entry name" value="Acyl_transf_3_dom"/>
</dbReference>
<feature type="transmembrane region" description="Helical" evidence="1">
    <location>
        <begin position="223"/>
        <end position="246"/>
    </location>
</feature>
<evidence type="ECO:0000256" key="1">
    <source>
        <dbReference type="SAM" id="Phobius"/>
    </source>
</evidence>
<keyword evidence="1" id="KW-0472">Membrane</keyword>
<feature type="transmembrane region" description="Helical" evidence="1">
    <location>
        <begin position="323"/>
        <end position="344"/>
    </location>
</feature>
<gene>
    <name evidence="3" type="ORF">K6V98_01215</name>
</gene>
<proteinExistence type="predicted"/>
<sequence length="364" mass="39652">MNIGKDQEISSQTPPAVLQRTRERLDAFDIAKAVALLAVVVGHCSFMGLPPVLARASYSFSMPLFFVVSGYFTPAGRLHRAGVLRSVKKLLIPYAITAVLVIVGMAARTALFQDGSVLEAIRYWTVAALYGSGAAPDSMPADIGAIGAIWFLWALFWARIVLSAISELEYPGVYAVALFFVGVVSKEQIWLPLSIQPALCAVLFLWFGQYIRRSALLEPRRLSVVLFVLMFGIWLYCIKFAGGLYIVECTFTQGPLDVIGGFCASLCILKMAQLAEKYFPYGAKLCAASGRMSLPLFCMHLVVLNVTRWDVFIDFMGGATPKAALGAFIVNIVGAAVLTGLLYLMPKRISGAFFEARKQSVSVS</sequence>
<feature type="transmembrane region" description="Helical" evidence="1">
    <location>
        <begin position="168"/>
        <end position="184"/>
    </location>
</feature>
<dbReference type="EMBL" id="JAIMFO010000004">
    <property type="protein sequence ID" value="MBY4796987.1"/>
    <property type="molecule type" value="Genomic_DNA"/>
</dbReference>
<protein>
    <submittedName>
        <fullName evidence="3">Acyltransferase</fullName>
    </submittedName>
</protein>
<reference evidence="3 4" key="1">
    <citation type="submission" date="2021-08" db="EMBL/GenBank/DDBJ databases">
        <title>Collinsella faecalis sp. nov. isolated from swine faeces.</title>
        <authorList>
            <person name="Oh B.S."/>
            <person name="Lee J.H."/>
        </authorList>
    </citation>
    <scope>NUCLEOTIDE SEQUENCE [LARGE SCALE GENOMIC DNA]</scope>
    <source>
        <strain evidence="3 4">AGMB00827</strain>
    </source>
</reference>
<dbReference type="Proteomes" id="UP000700908">
    <property type="component" value="Unassembled WGS sequence"/>
</dbReference>